<sequence>MATRTELPAIKACLFDMDGLLIDSEDKYTICTNEVLNEYGRPNLPWHIKAQLQGRPGPTAGKILFDWAQLPISREEYLAKVSASQKRHFTTCQFLPGVVSLLQTLKHRSNPPVEIALATSSHAGNFTLKTDHLQDVFSVFAEENRVKGDDPRIGAGRGKPAPDIWLVALKTINDRLQREGKEAIKPEECLVFEDSVPGTESGRRAGMQVVWCPHPGLLNEYAGREEQVLAGQMGEYKEQEVKHGELGKADGQDGSVTRNGKPGEIGDGWGRLLRSLEDFPYADYKIGVKEESQL</sequence>
<dbReference type="FunFam" id="1.10.150.240:FF:000001">
    <property type="entry name" value="Haloacid dehalogenase-like hydrolase domain"/>
    <property type="match status" value="1"/>
</dbReference>
<evidence type="ECO:0000313" key="3">
    <source>
        <dbReference type="Proteomes" id="UP001056384"/>
    </source>
</evidence>
<dbReference type="InterPro" id="IPR041492">
    <property type="entry name" value="HAD_2"/>
</dbReference>
<dbReference type="GO" id="GO:0016791">
    <property type="term" value="F:phosphatase activity"/>
    <property type="evidence" value="ECO:0007669"/>
    <property type="project" value="UniProtKB-ARBA"/>
</dbReference>
<dbReference type="Pfam" id="PF13419">
    <property type="entry name" value="HAD_2"/>
    <property type="match status" value="1"/>
</dbReference>
<dbReference type="FunFam" id="3.40.50.1000:FF:000131">
    <property type="entry name" value="HAD superfamily hydrolase, putative"/>
    <property type="match status" value="1"/>
</dbReference>
<dbReference type="InterPro" id="IPR036412">
    <property type="entry name" value="HAD-like_sf"/>
</dbReference>
<dbReference type="SFLD" id="SFLDG01129">
    <property type="entry name" value="C1.5:_HAD__Beta-PGM__Phosphata"/>
    <property type="match status" value="1"/>
</dbReference>
<dbReference type="PANTHER" id="PTHR18901:SF38">
    <property type="entry name" value="PSEUDOURIDINE-5'-PHOSPHATASE"/>
    <property type="match status" value="1"/>
</dbReference>
<accession>A0A9Q9B0Q2</accession>
<dbReference type="Gene3D" id="1.10.150.240">
    <property type="entry name" value="Putative phosphatase, domain 2"/>
    <property type="match status" value="1"/>
</dbReference>
<evidence type="ECO:0000256" key="1">
    <source>
        <dbReference type="SAM" id="MobiDB-lite"/>
    </source>
</evidence>
<dbReference type="SFLD" id="SFLDS00003">
    <property type="entry name" value="Haloacid_Dehalogenase"/>
    <property type="match status" value="1"/>
</dbReference>
<dbReference type="InterPro" id="IPR006439">
    <property type="entry name" value="HAD-SF_hydro_IA"/>
</dbReference>
<dbReference type="InterPro" id="IPR023198">
    <property type="entry name" value="PGP-like_dom2"/>
</dbReference>
<feature type="compositionally biased region" description="Basic and acidic residues" evidence="1">
    <location>
        <begin position="241"/>
        <end position="251"/>
    </location>
</feature>
<dbReference type="AlphaFoldDB" id="A0A9Q9B0Q2"/>
<feature type="region of interest" description="Disordered" evidence="1">
    <location>
        <begin position="241"/>
        <end position="264"/>
    </location>
</feature>
<protein>
    <submittedName>
        <fullName evidence="2">Phosphoglycolate phosphatase-like, domain 2, HAD superfamily</fullName>
    </submittedName>
</protein>
<keyword evidence="3" id="KW-1185">Reference proteome</keyword>
<name>A0A9Q9B0Q2_9PEZI</name>
<dbReference type="SUPFAM" id="SSF56784">
    <property type="entry name" value="HAD-like"/>
    <property type="match status" value="1"/>
</dbReference>
<evidence type="ECO:0000313" key="2">
    <source>
        <dbReference type="EMBL" id="USW56768.1"/>
    </source>
</evidence>
<dbReference type="OrthoDB" id="40579at2759"/>
<gene>
    <name evidence="2" type="ORF">Slin15195_G100870</name>
</gene>
<proteinExistence type="predicted"/>
<dbReference type="NCBIfam" id="TIGR01509">
    <property type="entry name" value="HAD-SF-IA-v3"/>
    <property type="match status" value="1"/>
</dbReference>
<dbReference type="EMBL" id="CP099426">
    <property type="protein sequence ID" value="USW56768.1"/>
    <property type="molecule type" value="Genomic_DNA"/>
</dbReference>
<reference evidence="2" key="1">
    <citation type="submission" date="2022-06" db="EMBL/GenBank/DDBJ databases">
        <title>Complete genome sequences of two strains of the flax pathogen Septoria linicola.</title>
        <authorList>
            <person name="Lapalu N."/>
            <person name="Simon A."/>
            <person name="Demenou B."/>
            <person name="Paumier D."/>
            <person name="Guillot M.-P."/>
            <person name="Gout L."/>
            <person name="Valade R."/>
        </authorList>
    </citation>
    <scope>NUCLEOTIDE SEQUENCE</scope>
    <source>
        <strain evidence="2">SE15195</strain>
    </source>
</reference>
<dbReference type="InterPro" id="IPR023214">
    <property type="entry name" value="HAD_sf"/>
</dbReference>
<dbReference type="Gene3D" id="3.40.50.1000">
    <property type="entry name" value="HAD superfamily/HAD-like"/>
    <property type="match status" value="1"/>
</dbReference>
<organism evidence="2 3">
    <name type="scientific">Septoria linicola</name>
    <dbReference type="NCBI Taxonomy" id="215465"/>
    <lineage>
        <taxon>Eukaryota</taxon>
        <taxon>Fungi</taxon>
        <taxon>Dikarya</taxon>
        <taxon>Ascomycota</taxon>
        <taxon>Pezizomycotina</taxon>
        <taxon>Dothideomycetes</taxon>
        <taxon>Dothideomycetidae</taxon>
        <taxon>Mycosphaerellales</taxon>
        <taxon>Mycosphaerellaceae</taxon>
        <taxon>Septoria</taxon>
    </lineage>
</organism>
<dbReference type="PANTHER" id="PTHR18901">
    <property type="entry name" value="2-DEOXYGLUCOSE-6-PHOSPHATE PHOSPHATASE 2"/>
    <property type="match status" value="1"/>
</dbReference>
<dbReference type="Proteomes" id="UP001056384">
    <property type="component" value="Chromosome 9"/>
</dbReference>